<comment type="caution">
    <text evidence="3">The sequence shown here is derived from an EMBL/GenBank/DDBJ whole genome shotgun (WGS) entry which is preliminary data.</text>
</comment>
<feature type="domain" description="DUF218" evidence="2">
    <location>
        <begin position="77"/>
        <end position="247"/>
    </location>
</feature>
<keyword evidence="4" id="KW-1185">Reference proteome</keyword>
<proteinExistence type="predicted"/>
<dbReference type="Gene3D" id="3.40.50.620">
    <property type="entry name" value="HUPs"/>
    <property type="match status" value="1"/>
</dbReference>
<dbReference type="RefSeq" id="WP_215237305.1">
    <property type="nucleotide sequence ID" value="NZ_CAJRAF010000001.1"/>
</dbReference>
<dbReference type="Pfam" id="PF02698">
    <property type="entry name" value="DUF218"/>
    <property type="match status" value="1"/>
</dbReference>
<dbReference type="InterPro" id="IPR014729">
    <property type="entry name" value="Rossmann-like_a/b/a_fold"/>
</dbReference>
<dbReference type="InterPro" id="IPR003848">
    <property type="entry name" value="DUF218"/>
</dbReference>
<evidence type="ECO:0000256" key="1">
    <source>
        <dbReference type="SAM" id="Phobius"/>
    </source>
</evidence>
<organism evidence="3 4">
    <name type="scientific">Dyadobacter helix</name>
    <dbReference type="NCBI Taxonomy" id="2822344"/>
    <lineage>
        <taxon>Bacteria</taxon>
        <taxon>Pseudomonadati</taxon>
        <taxon>Bacteroidota</taxon>
        <taxon>Cytophagia</taxon>
        <taxon>Cytophagales</taxon>
        <taxon>Spirosomataceae</taxon>
        <taxon>Dyadobacter</taxon>
    </lineage>
</organism>
<keyword evidence="1" id="KW-0472">Membrane</keyword>
<dbReference type="GO" id="GO:0043164">
    <property type="term" value="P:Gram-negative-bacterium-type cell wall biogenesis"/>
    <property type="evidence" value="ECO:0007669"/>
    <property type="project" value="TreeGrafter"/>
</dbReference>
<dbReference type="AlphaFoldDB" id="A0A916N2L7"/>
<dbReference type="PANTHER" id="PTHR30336:SF4">
    <property type="entry name" value="ENVELOPE BIOGENESIS FACTOR ELYC"/>
    <property type="match status" value="1"/>
</dbReference>
<gene>
    <name evidence="3" type="ORF">DYBT9275_00559</name>
</gene>
<dbReference type="PANTHER" id="PTHR30336">
    <property type="entry name" value="INNER MEMBRANE PROTEIN, PROBABLE PERMEASE"/>
    <property type="match status" value="1"/>
</dbReference>
<dbReference type="Proteomes" id="UP000680038">
    <property type="component" value="Unassembled WGS sequence"/>
</dbReference>
<evidence type="ECO:0000313" key="3">
    <source>
        <dbReference type="EMBL" id="CAG4990569.1"/>
    </source>
</evidence>
<dbReference type="CDD" id="cd06259">
    <property type="entry name" value="YdcF-like"/>
    <property type="match status" value="1"/>
</dbReference>
<feature type="transmembrane region" description="Helical" evidence="1">
    <location>
        <begin position="36"/>
        <end position="55"/>
    </location>
</feature>
<dbReference type="GO" id="GO:0005886">
    <property type="term" value="C:plasma membrane"/>
    <property type="evidence" value="ECO:0007669"/>
    <property type="project" value="TreeGrafter"/>
</dbReference>
<evidence type="ECO:0000259" key="2">
    <source>
        <dbReference type="Pfam" id="PF02698"/>
    </source>
</evidence>
<reference evidence="3" key="1">
    <citation type="submission" date="2021-04" db="EMBL/GenBank/DDBJ databases">
        <authorList>
            <person name="Rodrigo-Torres L."/>
            <person name="Arahal R. D."/>
            <person name="Lucena T."/>
        </authorList>
    </citation>
    <scope>NUCLEOTIDE SEQUENCE</scope>
    <source>
        <strain evidence="3">CECT 9275</strain>
    </source>
</reference>
<dbReference type="EMBL" id="CAJRAF010000001">
    <property type="protein sequence ID" value="CAG4990569.1"/>
    <property type="molecule type" value="Genomic_DNA"/>
</dbReference>
<keyword evidence="1" id="KW-0812">Transmembrane</keyword>
<dbReference type="GO" id="GO:0000270">
    <property type="term" value="P:peptidoglycan metabolic process"/>
    <property type="evidence" value="ECO:0007669"/>
    <property type="project" value="TreeGrafter"/>
</dbReference>
<dbReference type="InterPro" id="IPR051599">
    <property type="entry name" value="Cell_Envelope_Assoc"/>
</dbReference>
<protein>
    <recommendedName>
        <fullName evidence="2">DUF218 domain-containing protein</fullName>
    </recommendedName>
</protein>
<accession>A0A916N2L7</accession>
<name>A0A916N2L7_9BACT</name>
<sequence>MFYFLSKTIDFLLMPMNISLILLMWGMFVKNRRKRNTALILSLMILLMTSNSYIVNKAFTVWEYKQLNIKDVADGYDVGVVLTGGMINWATFATDHIGFGGHADRFLQAYLLYKNGKIKKIMISGASPGWLTRQGKGEGLEVKRLLIQWGVKPGDIVLEQRARNTRENAVFSEKLLAEQFPGQKYLLITSSFHMKRSMACFEKTGLKMDAFPADFYGGDFRFKVKDLLIPDPEVIGYFNLLWREWIGFVIYRIMGYC</sequence>
<feature type="transmembrane region" description="Helical" evidence="1">
    <location>
        <begin position="12"/>
        <end position="29"/>
    </location>
</feature>
<evidence type="ECO:0000313" key="4">
    <source>
        <dbReference type="Proteomes" id="UP000680038"/>
    </source>
</evidence>
<keyword evidence="1" id="KW-1133">Transmembrane helix</keyword>